<name>A0A6L5Z4U4_9RHOB</name>
<dbReference type="SUPFAM" id="SSF63829">
    <property type="entry name" value="Calcium-dependent phosphotriesterase"/>
    <property type="match status" value="1"/>
</dbReference>
<comment type="cofactor">
    <cofactor evidence="3">
        <name>Zn(2+)</name>
        <dbReference type="ChEBI" id="CHEBI:29105"/>
    </cofactor>
    <text evidence="3">Binds 1 divalent metal cation per subunit.</text>
</comment>
<comment type="similarity">
    <text evidence="1">Belongs to the SMP-30/CGR1 family.</text>
</comment>
<feature type="binding site" evidence="3">
    <location>
        <position position="177"/>
    </location>
    <ligand>
        <name>a divalent metal cation</name>
        <dbReference type="ChEBI" id="CHEBI:60240"/>
    </ligand>
</feature>
<dbReference type="PANTHER" id="PTHR10907">
    <property type="entry name" value="REGUCALCIN"/>
    <property type="match status" value="1"/>
</dbReference>
<protein>
    <submittedName>
        <fullName evidence="6">SMP-30/gluconolactonase/LRE family protein</fullName>
    </submittedName>
</protein>
<keyword evidence="3" id="KW-0479">Metal-binding</keyword>
<dbReference type="Proteomes" id="UP000474957">
    <property type="component" value="Unassembled WGS sequence"/>
</dbReference>
<evidence type="ECO:0000313" key="7">
    <source>
        <dbReference type="Proteomes" id="UP000474957"/>
    </source>
</evidence>
<reference evidence="6 7" key="1">
    <citation type="submission" date="2019-10" db="EMBL/GenBank/DDBJ databases">
        <title>Cognatihalovulum marinum gen. nov. sp. nov., a new member of the family Rhodobacteraceae isolated from deep seawater of the Northwest Indian Ocean.</title>
        <authorList>
            <person name="Ruan C."/>
            <person name="Wang J."/>
            <person name="Zheng X."/>
            <person name="Song L."/>
            <person name="Zhu Y."/>
            <person name="Huang Y."/>
            <person name="Lu Z."/>
            <person name="Du W."/>
            <person name="Huang L."/>
            <person name="Dai X."/>
        </authorList>
    </citation>
    <scope>NUCLEOTIDE SEQUENCE [LARGE SCALE GENOMIC DNA]</scope>
    <source>
        <strain evidence="6 7">2CG4</strain>
    </source>
</reference>
<feature type="active site" description="Proton donor/acceptor" evidence="2">
    <location>
        <position position="226"/>
    </location>
</feature>
<keyword evidence="3" id="KW-0862">Zinc</keyword>
<dbReference type="AlphaFoldDB" id="A0A6L5Z4U4"/>
<organism evidence="6 7">
    <name type="scientific">Halovulum marinum</name>
    <dbReference type="NCBI Taxonomy" id="2662447"/>
    <lineage>
        <taxon>Bacteria</taxon>
        <taxon>Pseudomonadati</taxon>
        <taxon>Pseudomonadota</taxon>
        <taxon>Alphaproteobacteria</taxon>
        <taxon>Rhodobacterales</taxon>
        <taxon>Paracoccaceae</taxon>
        <taxon>Halovulum</taxon>
    </lineage>
</organism>
<dbReference type="InterPro" id="IPR005511">
    <property type="entry name" value="SMP-30"/>
</dbReference>
<comment type="caution">
    <text evidence="6">The sequence shown here is derived from an EMBL/GenBank/DDBJ whole genome shotgun (WGS) entry which is preliminary data.</text>
</comment>
<feature type="region of interest" description="Disordered" evidence="4">
    <location>
        <begin position="1"/>
        <end position="28"/>
    </location>
</feature>
<feature type="binding site" evidence="3">
    <location>
        <position position="226"/>
    </location>
    <ligand>
        <name>a divalent metal cation</name>
        <dbReference type="ChEBI" id="CHEBI:60240"/>
    </ligand>
</feature>
<feature type="binding site" evidence="3">
    <location>
        <position position="44"/>
    </location>
    <ligand>
        <name>a divalent metal cation</name>
        <dbReference type="ChEBI" id="CHEBI:60240"/>
    </ligand>
</feature>
<dbReference type="EMBL" id="WIND01000022">
    <property type="protein sequence ID" value="MSU91586.1"/>
    <property type="molecule type" value="Genomic_DNA"/>
</dbReference>
<dbReference type="Pfam" id="PF08450">
    <property type="entry name" value="SGL"/>
    <property type="match status" value="1"/>
</dbReference>
<dbReference type="PANTHER" id="PTHR10907:SF47">
    <property type="entry name" value="REGUCALCIN"/>
    <property type="match status" value="1"/>
</dbReference>
<evidence type="ECO:0000313" key="6">
    <source>
        <dbReference type="EMBL" id="MSU91586.1"/>
    </source>
</evidence>
<feature type="domain" description="SMP-30/Gluconolactonase/LRE-like region" evidence="5">
    <location>
        <begin position="42"/>
        <end position="283"/>
    </location>
</feature>
<dbReference type="InterPro" id="IPR011042">
    <property type="entry name" value="6-blade_b-propeller_TolB-like"/>
</dbReference>
<dbReference type="GO" id="GO:0005509">
    <property type="term" value="F:calcium ion binding"/>
    <property type="evidence" value="ECO:0007669"/>
    <property type="project" value="TreeGrafter"/>
</dbReference>
<keyword evidence="7" id="KW-1185">Reference proteome</keyword>
<dbReference type="PRINTS" id="PR01790">
    <property type="entry name" value="SMP30FAMILY"/>
</dbReference>
<dbReference type="GO" id="GO:0004341">
    <property type="term" value="F:gluconolactonase activity"/>
    <property type="evidence" value="ECO:0007669"/>
    <property type="project" value="TreeGrafter"/>
</dbReference>
<gene>
    <name evidence="6" type="ORF">GE300_18565</name>
</gene>
<feature type="binding site" evidence="3">
    <location>
        <position position="132"/>
    </location>
    <ligand>
        <name>substrate</name>
    </ligand>
</feature>
<sequence>MPAHGKRIALRPGFGPVSRQTETTGEQRGMQASLFKELTCALGEGPLWDEDRLWFFDITGHGVGGPRLYCLSEGGSVTEHWDGERMASAAARTAKGGLLVATETDLMHFDPAAGIAESLCPLEADNPITRSNDGRADPQGGFWIGTMGRNAEAGAGAIYRWHRGELRALRKGVTIPNAICFAPDGREAYFADTRLKTIWRWRLDADGWPVGAPAEFHVMQGEDSPDGAVIDETGSMWLAVWGGWRVQRISPDGIARERIELPVSNVTCPALTPDGRLYVTTARQGLQPSELDKQPLAGSVFLAEIGQRGIPEPRVML</sequence>
<feature type="binding site" evidence="3">
    <location>
        <position position="130"/>
    </location>
    <ligand>
        <name>substrate</name>
    </ligand>
</feature>
<evidence type="ECO:0000256" key="4">
    <source>
        <dbReference type="SAM" id="MobiDB-lite"/>
    </source>
</evidence>
<evidence type="ECO:0000259" key="5">
    <source>
        <dbReference type="Pfam" id="PF08450"/>
    </source>
</evidence>
<evidence type="ECO:0000256" key="2">
    <source>
        <dbReference type="PIRSR" id="PIRSR605511-1"/>
    </source>
</evidence>
<dbReference type="Gene3D" id="2.120.10.30">
    <property type="entry name" value="TolB, C-terminal domain"/>
    <property type="match status" value="1"/>
</dbReference>
<evidence type="ECO:0000256" key="3">
    <source>
        <dbReference type="PIRSR" id="PIRSR605511-2"/>
    </source>
</evidence>
<dbReference type="InterPro" id="IPR013658">
    <property type="entry name" value="SGL"/>
</dbReference>
<accession>A0A6L5Z4U4</accession>
<proteinExistence type="inferred from homology"/>
<evidence type="ECO:0000256" key="1">
    <source>
        <dbReference type="ARBA" id="ARBA00008853"/>
    </source>
</evidence>
<dbReference type="GO" id="GO:0019853">
    <property type="term" value="P:L-ascorbic acid biosynthetic process"/>
    <property type="evidence" value="ECO:0007669"/>
    <property type="project" value="TreeGrafter"/>
</dbReference>